<feature type="transmembrane region" description="Helical" evidence="2">
    <location>
        <begin position="207"/>
        <end position="224"/>
    </location>
</feature>
<evidence type="ECO:0000313" key="4">
    <source>
        <dbReference type="EMBL" id="MFC0239748.1"/>
    </source>
</evidence>
<reference evidence="4 5" key="1">
    <citation type="submission" date="2024-09" db="EMBL/GenBank/DDBJ databases">
        <authorList>
            <person name="Sun Q."/>
            <person name="Mori K."/>
        </authorList>
    </citation>
    <scope>NUCLEOTIDE SEQUENCE [LARGE SCALE GENOMIC DNA]</scope>
    <source>
        <strain evidence="4 5">KCTC 23279</strain>
    </source>
</reference>
<keyword evidence="5" id="KW-1185">Reference proteome</keyword>
<dbReference type="Pfam" id="PF01734">
    <property type="entry name" value="Patatin"/>
    <property type="match status" value="1"/>
</dbReference>
<keyword evidence="2" id="KW-0472">Membrane</keyword>
<feature type="transmembrane region" description="Helical" evidence="2">
    <location>
        <begin position="181"/>
        <end position="200"/>
    </location>
</feature>
<dbReference type="EMBL" id="JBHLWM010000001">
    <property type="protein sequence ID" value="MFC0239748.1"/>
    <property type="molecule type" value="Genomic_DNA"/>
</dbReference>
<feature type="transmembrane region" description="Helical" evidence="2">
    <location>
        <begin position="244"/>
        <end position="264"/>
    </location>
</feature>
<dbReference type="InterPro" id="IPR016035">
    <property type="entry name" value="Acyl_Trfase/lysoPLipase"/>
</dbReference>
<keyword evidence="2" id="KW-1133">Transmembrane helix</keyword>
<dbReference type="RefSeq" id="WP_378384857.1">
    <property type="nucleotide sequence ID" value="NZ_JBHLWM010000001.1"/>
</dbReference>
<evidence type="ECO:0000256" key="2">
    <source>
        <dbReference type="SAM" id="Phobius"/>
    </source>
</evidence>
<feature type="transmembrane region" description="Helical" evidence="2">
    <location>
        <begin position="540"/>
        <end position="561"/>
    </location>
</feature>
<feature type="transmembrane region" description="Helical" evidence="2">
    <location>
        <begin position="308"/>
        <end position="332"/>
    </location>
</feature>
<feature type="transmembrane region" description="Helical" evidence="2">
    <location>
        <begin position="377"/>
        <end position="395"/>
    </location>
</feature>
<gene>
    <name evidence="4" type="ORF">ACFFJ6_04680</name>
</gene>
<organism evidence="4 5">
    <name type="scientific">Rhodopseudomonas telluris</name>
    <dbReference type="NCBI Taxonomy" id="644215"/>
    <lineage>
        <taxon>Bacteria</taxon>
        <taxon>Pseudomonadati</taxon>
        <taxon>Pseudomonadota</taxon>
        <taxon>Alphaproteobacteria</taxon>
        <taxon>Hyphomicrobiales</taxon>
        <taxon>Nitrobacteraceae</taxon>
        <taxon>Rhodopseudomonas</taxon>
    </lineage>
</organism>
<dbReference type="Proteomes" id="UP001589775">
    <property type="component" value="Unassembled WGS sequence"/>
</dbReference>
<accession>A0ABV6ENE4</accession>
<keyword evidence="1" id="KW-0443">Lipid metabolism</keyword>
<evidence type="ECO:0000256" key="1">
    <source>
        <dbReference type="ARBA" id="ARBA00023098"/>
    </source>
</evidence>
<feature type="domain" description="PNPLA" evidence="3">
    <location>
        <begin position="607"/>
        <end position="868"/>
    </location>
</feature>
<evidence type="ECO:0000313" key="5">
    <source>
        <dbReference type="Proteomes" id="UP001589775"/>
    </source>
</evidence>
<feature type="transmembrane region" description="Helical" evidence="2">
    <location>
        <begin position="407"/>
        <end position="426"/>
    </location>
</feature>
<dbReference type="Gene3D" id="3.40.1090.10">
    <property type="entry name" value="Cytosolic phospholipase A2 catalytic domain"/>
    <property type="match status" value="1"/>
</dbReference>
<dbReference type="InterPro" id="IPR002641">
    <property type="entry name" value="PNPLA_dom"/>
</dbReference>
<feature type="transmembrane region" description="Helical" evidence="2">
    <location>
        <begin position="136"/>
        <end position="161"/>
    </location>
</feature>
<sequence length="1066" mass="117302">MRNPGVHNSFAKILFLDIPSLIDSAWRRFDFHAHAETIYRLDDPGHPAPRALWTMPHYAMFVVLVYFVSYGPNPNGLCAIASAEIVALLRIAFGVVIAAATLVAAVRYRSVPADLVHRRFRRLAANGEAVSPARELIVVVLARVVALVPVAAALWSAAYLAGWRSGPMVCAVQHADSYAQLRFALCLFTVVAVGLIGARLRSTAQLIVLQIGAIVMVAAVQWFLLSDAETRQADDLPYRHVFAFWAPCMAAVLLLAPPLVRLMFPVGKPPIAGDPNNLAVESEAFRSWLADTELFDPRDEPKLSWRRLIYAFFYGPFYHPMHLLLLPAWTALVVPPEVLYVAVALSFAVSYLMLVWGNVSTRWDEMNVHLDRWCLRGGPLIVSTLVIALGLMRVFQVDYISTILDALPFGTIFGLIVMIYLLFWFLEYWMNRALAVGLLRILGTGPSEITIAYPRNPPIPAGIGVRAENRFVQLHETGRFIALGYWQPPTAKPGHTAGRGPEVAFNSYYFGELFDRLSRRATTSDQMSYVIDIGRRSGNYFLIMNILMVLITGGFLGYYIYNHNIGTGGIAPVLRTSAEQTAPAPVSLASLLVQQPDQPVRPALVVVASGGGTRAALYTASVLRGLHKLGVDKDIVLLSGVSGGGVALTYFAANSQALVEARADDPGGCDENSPGASGNWDCFNDRMTKPFIEDVLNGATEWRVFSNTSLSVLLAESFKRRLFKDALISELQGPGLILNTAIVSHPWQDSDLLRRTLDPPPSLAADPSCQEHERVYKLMSGGRLVFTNLRDTERFPGGPAPIVDVLFPYQVVRDGKVPLAVAAALNANFPPVFPSARISIKADKPDDCPRDYYVTDGGAVENLGLLSALYALQGAVAAVEDGKAIRPIHIVLAEASAISYDYGQDRGMSAVGSSRERLAGGLTHGLTAELEALLAKRNKNAAKVKYHYLGLPLAFRARGGFGTHWMYAKTYHLNDPRPRAIPAANFLPSSWGRDRKAEINQADLRQLWSGLHEPDDEFCGRQDFKGEARKVWRWICEPTAASAGPRDLHMEKWHDLVRAMRSYPDR</sequence>
<protein>
    <submittedName>
        <fullName evidence="4">Patatin-like phospholipase family protein</fullName>
    </submittedName>
</protein>
<feature type="transmembrane region" description="Helical" evidence="2">
    <location>
        <begin position="338"/>
        <end position="356"/>
    </location>
</feature>
<proteinExistence type="predicted"/>
<feature type="transmembrane region" description="Helical" evidence="2">
    <location>
        <begin position="88"/>
        <end position="108"/>
    </location>
</feature>
<keyword evidence="2" id="KW-0812">Transmembrane</keyword>
<dbReference type="SUPFAM" id="SSF52151">
    <property type="entry name" value="FabD/lysophospholipase-like"/>
    <property type="match status" value="1"/>
</dbReference>
<comment type="caution">
    <text evidence="4">The sequence shown here is derived from an EMBL/GenBank/DDBJ whole genome shotgun (WGS) entry which is preliminary data.</text>
</comment>
<evidence type="ECO:0000259" key="3">
    <source>
        <dbReference type="Pfam" id="PF01734"/>
    </source>
</evidence>
<feature type="transmembrane region" description="Helical" evidence="2">
    <location>
        <begin position="50"/>
        <end position="68"/>
    </location>
</feature>
<name>A0ABV6ENE4_9BRAD</name>